<keyword evidence="2" id="KW-1185">Reference proteome</keyword>
<comment type="caution">
    <text evidence="1">The sequence shown here is derived from an EMBL/GenBank/DDBJ whole genome shotgun (WGS) entry which is preliminary data.</text>
</comment>
<gene>
    <name evidence="1" type="ORF">ElyMa_004523800</name>
</gene>
<reference evidence="1 2" key="1">
    <citation type="journal article" date="2021" name="Elife">
        <title>Chloroplast acquisition without the gene transfer in kleptoplastic sea slugs, Plakobranchus ocellatus.</title>
        <authorList>
            <person name="Maeda T."/>
            <person name="Takahashi S."/>
            <person name="Yoshida T."/>
            <person name="Shimamura S."/>
            <person name="Takaki Y."/>
            <person name="Nagai Y."/>
            <person name="Toyoda A."/>
            <person name="Suzuki Y."/>
            <person name="Arimoto A."/>
            <person name="Ishii H."/>
            <person name="Satoh N."/>
            <person name="Nishiyama T."/>
            <person name="Hasebe M."/>
            <person name="Maruyama T."/>
            <person name="Minagawa J."/>
            <person name="Obokata J."/>
            <person name="Shigenobu S."/>
        </authorList>
    </citation>
    <scope>NUCLEOTIDE SEQUENCE [LARGE SCALE GENOMIC DNA]</scope>
</reference>
<dbReference type="EMBL" id="BMAT01009132">
    <property type="protein sequence ID" value="GFR99271.1"/>
    <property type="molecule type" value="Genomic_DNA"/>
</dbReference>
<evidence type="ECO:0000313" key="1">
    <source>
        <dbReference type="EMBL" id="GFR99271.1"/>
    </source>
</evidence>
<dbReference type="Proteomes" id="UP000762676">
    <property type="component" value="Unassembled WGS sequence"/>
</dbReference>
<evidence type="ECO:0000313" key="2">
    <source>
        <dbReference type="Proteomes" id="UP000762676"/>
    </source>
</evidence>
<dbReference type="AlphaFoldDB" id="A0AAV4HQ01"/>
<name>A0AAV4HQ01_9GAST</name>
<accession>A0AAV4HQ01</accession>
<protein>
    <submittedName>
        <fullName evidence="1">Uncharacterized protein</fullName>
    </submittedName>
</protein>
<proteinExistence type="predicted"/>
<sequence>MFLYKYSSHGDDVDGPVKINCKTFCKNSVEMVTVYTLEYKTFDEFSRDMTTDKRDMVFPRSRFTPIKNALWMCSTGTDNDDDEHKPKKRRGSVVNRTLITSKTAQFTALTRSFVACASDPAKWYILTALRTVVGGSDGPMGMTFPTIRAIVDDYHKTVSKTTSATASDGCTIFEVYDEVICAGPFWYIAQTSEYREAAKIVFGRLSDTYVKFNGAVDVVTGSTQTFANLVFDEMLNERFESTVDVIEEDGHDKEDAKQLIEYESRLNSINNSGSEHIRRHLEQTCALVPYDPKAHQGYVFEPSKRDDVRKATGTTDNITCSAMCSKIVPRDLFPNSMAKAIRVSGVGSLSKLCNASMFLCLTKTPVKTILAENGVRTNVPFMGVVKPVTERAMIEG</sequence>
<organism evidence="1 2">
    <name type="scientific">Elysia marginata</name>
    <dbReference type="NCBI Taxonomy" id="1093978"/>
    <lineage>
        <taxon>Eukaryota</taxon>
        <taxon>Metazoa</taxon>
        <taxon>Spiralia</taxon>
        <taxon>Lophotrochozoa</taxon>
        <taxon>Mollusca</taxon>
        <taxon>Gastropoda</taxon>
        <taxon>Heterobranchia</taxon>
        <taxon>Euthyneura</taxon>
        <taxon>Panpulmonata</taxon>
        <taxon>Sacoglossa</taxon>
        <taxon>Placobranchoidea</taxon>
        <taxon>Plakobranchidae</taxon>
        <taxon>Elysia</taxon>
    </lineage>
</organism>